<dbReference type="RefSeq" id="WP_265423806.1">
    <property type="nucleotide sequence ID" value="NZ_JAPFPW010000002.1"/>
</dbReference>
<evidence type="ECO:0000256" key="4">
    <source>
        <dbReference type="ARBA" id="ARBA00022989"/>
    </source>
</evidence>
<dbReference type="PANTHER" id="PTHR37485">
    <property type="entry name" value="CELL DIVISION PROTEIN FTSB"/>
    <property type="match status" value="1"/>
</dbReference>
<evidence type="ECO:0000313" key="7">
    <source>
        <dbReference type="EMBL" id="MCW7752948.1"/>
    </source>
</evidence>
<name>A0ABT3N669_9BACT</name>
<comment type="caution">
    <text evidence="7">The sequence shown here is derived from an EMBL/GenBank/DDBJ whole genome shotgun (WGS) entry which is preliminary data.</text>
</comment>
<keyword evidence="3" id="KW-0812">Transmembrane</keyword>
<dbReference type="PANTHER" id="PTHR37485:SF1">
    <property type="entry name" value="CELL DIVISION PROTEIN FTSB"/>
    <property type="match status" value="1"/>
</dbReference>
<dbReference type="Proteomes" id="UP001209681">
    <property type="component" value="Unassembled WGS sequence"/>
</dbReference>
<proteinExistence type="predicted"/>
<evidence type="ECO:0000256" key="5">
    <source>
        <dbReference type="ARBA" id="ARBA00023136"/>
    </source>
</evidence>
<accession>A0ABT3N669</accession>
<organism evidence="7 8">
    <name type="scientific">Desulfobotulus pelophilus</name>
    <dbReference type="NCBI Taxonomy" id="2823377"/>
    <lineage>
        <taxon>Bacteria</taxon>
        <taxon>Pseudomonadati</taxon>
        <taxon>Thermodesulfobacteriota</taxon>
        <taxon>Desulfobacteria</taxon>
        <taxon>Desulfobacterales</taxon>
        <taxon>Desulfobacteraceae</taxon>
        <taxon>Desulfobotulus</taxon>
    </lineage>
</organism>
<dbReference type="Pfam" id="PF04977">
    <property type="entry name" value="DivIC"/>
    <property type="match status" value="1"/>
</dbReference>
<evidence type="ECO:0000256" key="3">
    <source>
        <dbReference type="ARBA" id="ARBA00022692"/>
    </source>
</evidence>
<evidence type="ECO:0000256" key="2">
    <source>
        <dbReference type="ARBA" id="ARBA00022618"/>
    </source>
</evidence>
<evidence type="ECO:0000313" key="8">
    <source>
        <dbReference type="Proteomes" id="UP001209681"/>
    </source>
</evidence>
<protein>
    <submittedName>
        <fullName evidence="7">Septum formation initiator family protein</fullName>
    </submittedName>
</protein>
<dbReference type="EMBL" id="JAPFPW010000002">
    <property type="protein sequence ID" value="MCW7752948.1"/>
    <property type="molecule type" value="Genomic_DNA"/>
</dbReference>
<reference evidence="7 8" key="1">
    <citation type="submission" date="2022-11" db="EMBL/GenBank/DDBJ databases">
        <title>Desulfobotulus tamanensis H1 sp. nov. - anaerobic, alkaliphilic, sulphate reducing bacterium isolated from terrestrial mud volcano.</title>
        <authorList>
            <person name="Frolova A."/>
            <person name="Merkel A.Y."/>
            <person name="Slobodkin A.I."/>
        </authorList>
    </citation>
    <scope>NUCLEOTIDE SEQUENCE [LARGE SCALE GENOMIC DNA]</scope>
    <source>
        <strain evidence="7 8">H1</strain>
    </source>
</reference>
<sequence length="102" mass="12006">MKTLLLYALWVAVAAFGARTLLGTDGFVDYNALRQQHQMLLDEKKSLAVRNAELNRRVWRLQEDWVYIEAVARRQLGMVPEHAKVYMFRETRGWEDDSSFFP</sequence>
<keyword evidence="4" id="KW-1133">Transmembrane helix</keyword>
<evidence type="ECO:0000256" key="1">
    <source>
        <dbReference type="ARBA" id="ARBA00022475"/>
    </source>
</evidence>
<keyword evidence="8" id="KW-1185">Reference proteome</keyword>
<keyword evidence="1" id="KW-1003">Cell membrane</keyword>
<gene>
    <name evidence="7" type="ORF">OOT00_03000</name>
</gene>
<keyword evidence="6" id="KW-0131">Cell cycle</keyword>
<dbReference type="InterPro" id="IPR007060">
    <property type="entry name" value="FtsL/DivIC"/>
</dbReference>
<keyword evidence="5" id="KW-0472">Membrane</keyword>
<keyword evidence="2" id="KW-0132">Cell division</keyword>
<evidence type="ECO:0000256" key="6">
    <source>
        <dbReference type="ARBA" id="ARBA00023306"/>
    </source>
</evidence>
<dbReference type="InterPro" id="IPR023081">
    <property type="entry name" value="Cell_div_FtsB"/>
</dbReference>